<evidence type="ECO:0000259" key="1">
    <source>
        <dbReference type="PROSITE" id="PS50191"/>
    </source>
</evidence>
<dbReference type="PANTHER" id="PTHR45824:SF29">
    <property type="entry name" value="GH16843P"/>
    <property type="match status" value="1"/>
</dbReference>
<dbReference type="SUPFAM" id="SSF52087">
    <property type="entry name" value="CRAL/TRIO domain"/>
    <property type="match status" value="1"/>
</dbReference>
<dbReference type="OrthoDB" id="75724at2759"/>
<dbReference type="EMBL" id="KN882153">
    <property type="protein sequence ID" value="KIY42857.1"/>
    <property type="molecule type" value="Genomic_DNA"/>
</dbReference>
<reference evidence="2 3" key="1">
    <citation type="journal article" date="2015" name="Fungal Genet. Biol.">
        <title>Evolution of novel wood decay mechanisms in Agaricales revealed by the genome sequences of Fistulina hepatica and Cylindrobasidium torrendii.</title>
        <authorList>
            <person name="Floudas D."/>
            <person name="Held B.W."/>
            <person name="Riley R."/>
            <person name="Nagy L.G."/>
            <person name="Koehler G."/>
            <person name="Ransdell A.S."/>
            <person name="Younus H."/>
            <person name="Chow J."/>
            <person name="Chiniquy J."/>
            <person name="Lipzen A."/>
            <person name="Tritt A."/>
            <person name="Sun H."/>
            <person name="Haridas S."/>
            <person name="LaButti K."/>
            <person name="Ohm R.A."/>
            <person name="Kues U."/>
            <person name="Blanchette R.A."/>
            <person name="Grigoriev I.V."/>
            <person name="Minto R.E."/>
            <person name="Hibbett D.S."/>
        </authorList>
    </citation>
    <scope>NUCLEOTIDE SEQUENCE [LARGE SCALE GENOMIC DNA]</scope>
    <source>
        <strain evidence="2 3">ATCC 64428</strain>
    </source>
</reference>
<dbReference type="InterPro" id="IPR036273">
    <property type="entry name" value="CRAL/TRIO_N_dom_sf"/>
</dbReference>
<dbReference type="PANTHER" id="PTHR45824">
    <property type="entry name" value="GH16843P"/>
    <property type="match status" value="1"/>
</dbReference>
<dbReference type="PROSITE" id="PS50191">
    <property type="entry name" value="CRAL_TRIO"/>
    <property type="match status" value="1"/>
</dbReference>
<proteinExistence type="predicted"/>
<evidence type="ECO:0000313" key="2">
    <source>
        <dbReference type="EMBL" id="KIY42857.1"/>
    </source>
</evidence>
<accession>A0A0D6ZYJ5</accession>
<dbReference type="Gene3D" id="3.40.525.10">
    <property type="entry name" value="CRAL-TRIO lipid binding domain"/>
    <property type="match status" value="1"/>
</dbReference>
<name>A0A0D6ZYJ5_9AGAR</name>
<dbReference type="AlphaFoldDB" id="A0A0D6ZYJ5"/>
<dbReference type="Proteomes" id="UP000054144">
    <property type="component" value="Unassembled WGS sequence"/>
</dbReference>
<gene>
    <name evidence="2" type="ORF">FISHEDRAFT_54586</name>
</gene>
<evidence type="ECO:0000313" key="3">
    <source>
        <dbReference type="Proteomes" id="UP000054144"/>
    </source>
</evidence>
<keyword evidence="3" id="KW-1185">Reference proteome</keyword>
<dbReference type="Pfam" id="PF03765">
    <property type="entry name" value="CRAL_TRIO_N"/>
    <property type="match status" value="1"/>
</dbReference>
<dbReference type="InterPro" id="IPR011074">
    <property type="entry name" value="CRAL/TRIO_N_dom"/>
</dbReference>
<dbReference type="GO" id="GO:0008526">
    <property type="term" value="F:phosphatidylinositol transfer activity"/>
    <property type="evidence" value="ECO:0007669"/>
    <property type="project" value="TreeGrafter"/>
</dbReference>
<dbReference type="InterPro" id="IPR036865">
    <property type="entry name" value="CRAL-TRIO_dom_sf"/>
</dbReference>
<dbReference type="SUPFAM" id="SSF46938">
    <property type="entry name" value="CRAL/TRIO N-terminal domain"/>
    <property type="match status" value="1"/>
</dbReference>
<dbReference type="InterPro" id="IPR052578">
    <property type="entry name" value="PI_Transfer_CRAL-TRIO"/>
</dbReference>
<sequence>MHKRVLDHFSDPEYKIPKWEPKTEKSAIAGLTLIEQEKFWLSYECISRYLRATKWKSAEAAIHRLEATLVWRREYGLYDLITPEYVEPEATTGKEILFGYDTQGRPGFYMIPSRQNTSESPRQLHYMVWMLERAIDCMEQGVESLPLLMNLGDRGKAPSFQNCRQMLHILQEHYPERLGRALVINVPFLLHAFIKLMMPFVDPITREKIRFNPDVIKEGIFAKNELMSGAWGGACDFEYVHEEYWPALVRLCEERSSSWRARWKALGGTVGIREYDYKTDDDRAPSLDEKMANAVTHIVDAELLVQATP</sequence>
<dbReference type="SMART" id="SM00516">
    <property type="entry name" value="SEC14"/>
    <property type="match status" value="1"/>
</dbReference>
<dbReference type="InterPro" id="IPR001251">
    <property type="entry name" value="CRAL-TRIO_dom"/>
</dbReference>
<dbReference type="Pfam" id="PF00650">
    <property type="entry name" value="CRAL_TRIO"/>
    <property type="match status" value="1"/>
</dbReference>
<dbReference type="CDD" id="cd00170">
    <property type="entry name" value="SEC14"/>
    <property type="match status" value="1"/>
</dbReference>
<protein>
    <submittedName>
        <fullName evidence="2">CRAL/TRIO domain-containing protein</fullName>
    </submittedName>
</protein>
<organism evidence="2 3">
    <name type="scientific">Fistulina hepatica ATCC 64428</name>
    <dbReference type="NCBI Taxonomy" id="1128425"/>
    <lineage>
        <taxon>Eukaryota</taxon>
        <taxon>Fungi</taxon>
        <taxon>Dikarya</taxon>
        <taxon>Basidiomycota</taxon>
        <taxon>Agaricomycotina</taxon>
        <taxon>Agaricomycetes</taxon>
        <taxon>Agaricomycetidae</taxon>
        <taxon>Agaricales</taxon>
        <taxon>Fistulinaceae</taxon>
        <taxon>Fistulina</taxon>
    </lineage>
</organism>
<feature type="domain" description="CRAL-TRIO" evidence="1">
    <location>
        <begin position="97"/>
        <end position="239"/>
    </location>
</feature>